<name>A0ABD3VLU3_SINWO</name>
<comment type="caution">
    <text evidence="6">The sequence shown here is derived from an EMBL/GenBank/DDBJ whole genome shotgun (WGS) entry which is preliminary data.</text>
</comment>
<evidence type="ECO:0000313" key="6">
    <source>
        <dbReference type="EMBL" id="KAL3861502.1"/>
    </source>
</evidence>
<proteinExistence type="inferred from homology"/>
<dbReference type="Proteomes" id="UP001634394">
    <property type="component" value="Unassembled WGS sequence"/>
</dbReference>
<evidence type="ECO:0000256" key="5">
    <source>
        <dbReference type="SAM" id="MobiDB-lite"/>
    </source>
</evidence>
<gene>
    <name evidence="6" type="ORF">ACJMK2_007534</name>
</gene>
<feature type="compositionally biased region" description="Basic and acidic residues" evidence="5">
    <location>
        <begin position="285"/>
        <end position="299"/>
    </location>
</feature>
<sequence length="943" mass="107058">MSNMSGMYKALPFPPESNLFPLKGRDNKVIIVSIIGKSSYNHYTSKASHFNTILDADAFKGVQEANENEIKGKLEYIYDPESQVVYLHYHCLYDAERLTVVCQRLAKESQHKDFHSFLQQEDFHQAKIMLFLFNVSHIIVLSSPSSSFDISYVRLFRSLDAIRMKLQKCLSEQLLGFPISKDWVLGGRPCSPRVLFVFERATIDCSSEDADTSSASRSRSQKIPPIKRLQHAIEDQIYKILRKSRVITNISNNSLFAVPANQEFVYVHCKQNEMADPTSYYLNQLRHDSSSPKDSDSLKSRSYQTNRRSFLSGSGLTEGLRLSSSPRNGGENSFKEFLCQHVELALTKGFDDNVGRHPVPAIFEITTCETWFTIATKLYEYFFAEKLDPKAQPHLNTLKSLLETETRFSENRCNKVLPLAESAYQENLPQHYVLSYHLSKLAQAKKVFSQFARGPSCDKYIAQLEESCVNFWKNGRQLCEEISLTGNHCVNPLHRNPEEHETEGNMHLPIMPHTSQLKMKAACNCGRKQADKDDPFDHKAANFDFYDALDKICCKTLQHISFPVFEPSTTEIRAGQSLSSPSVQSTSLKISSRSQGREVHSEKDIVLGMSNLSLVLSLGQSGGGSDLYNNTEHSIHAPQHSIHQDLDQLDHNEESLIPTEQELEQEMDHVHIENQEEHQEYQLEHEPDESPHNASRQHSTTEYLPGMIHSESPSGLLPTFPSWSLCSLGKASTYNHTQGMDLPGFLSGSNFLLPYDITVRAEKDKWPSVGETVSKKGKQKRATKEISEVNCRVFIGEEYECPRGHRFFCSGPEKIIKVSSTSTVKDNANKLVNLDMPLYCPCHCRSSKGYMAQMMRIYIVVPEGPVKMFLNPRVQPVPQPCILFRPEVEEPIELPNGQIWVLRLPHIYLGEHGAYTMPTDPQLIPQCRLLKGVFCIKELMTID</sequence>
<feature type="region of interest" description="Disordered" evidence="5">
    <location>
        <begin position="310"/>
        <end position="329"/>
    </location>
</feature>
<feature type="region of interest" description="Disordered" evidence="5">
    <location>
        <begin position="676"/>
        <end position="699"/>
    </location>
</feature>
<organism evidence="6 7">
    <name type="scientific">Sinanodonta woodiana</name>
    <name type="common">Chinese pond mussel</name>
    <name type="synonym">Anodonta woodiana</name>
    <dbReference type="NCBI Taxonomy" id="1069815"/>
    <lineage>
        <taxon>Eukaryota</taxon>
        <taxon>Metazoa</taxon>
        <taxon>Spiralia</taxon>
        <taxon>Lophotrochozoa</taxon>
        <taxon>Mollusca</taxon>
        <taxon>Bivalvia</taxon>
        <taxon>Autobranchia</taxon>
        <taxon>Heteroconchia</taxon>
        <taxon>Palaeoheterodonta</taxon>
        <taxon>Unionida</taxon>
        <taxon>Unionoidea</taxon>
        <taxon>Unionidae</taxon>
        <taxon>Unioninae</taxon>
        <taxon>Sinanodonta</taxon>
    </lineage>
</organism>
<keyword evidence="2 4" id="KW-0866">Nonsense-mediated mRNA decay</keyword>
<keyword evidence="7" id="KW-1185">Reference proteome</keyword>
<evidence type="ECO:0000256" key="2">
    <source>
        <dbReference type="ARBA" id="ARBA00023161"/>
    </source>
</evidence>
<evidence type="ECO:0000256" key="1">
    <source>
        <dbReference type="ARBA" id="ARBA00006443"/>
    </source>
</evidence>
<feature type="region of interest" description="Disordered" evidence="5">
    <location>
        <begin position="284"/>
        <end position="305"/>
    </location>
</feature>
<protein>
    <recommendedName>
        <fullName evidence="3 4">Nonsense-mediated mRNA decay factor SMG8</fullName>
    </recommendedName>
</protein>
<dbReference type="Pfam" id="PF10220">
    <property type="entry name" value="Smg8_Smg9"/>
    <property type="match status" value="1"/>
</dbReference>
<dbReference type="EMBL" id="JBJQND010000011">
    <property type="protein sequence ID" value="KAL3861502.1"/>
    <property type="molecule type" value="Genomic_DNA"/>
</dbReference>
<dbReference type="PANTHER" id="PTHR13091">
    <property type="entry name" value="AMPLIFIED IN BREAST CANCER 2-RELATED"/>
    <property type="match status" value="1"/>
</dbReference>
<dbReference type="InterPro" id="IPR019354">
    <property type="entry name" value="SMG8-like"/>
</dbReference>
<dbReference type="PANTHER" id="PTHR13091:SF0">
    <property type="entry name" value="NONSENSE-MEDIATED MRNA DECAY FACTOR SMG8"/>
    <property type="match status" value="1"/>
</dbReference>
<feature type="compositionally biased region" description="Basic and acidic residues" evidence="5">
    <location>
        <begin position="676"/>
        <end position="691"/>
    </location>
</feature>
<reference evidence="6 7" key="1">
    <citation type="submission" date="2024-11" db="EMBL/GenBank/DDBJ databases">
        <title>Chromosome-level genome assembly of the freshwater bivalve Anodonta woodiana.</title>
        <authorList>
            <person name="Chen X."/>
        </authorList>
    </citation>
    <scope>NUCLEOTIDE SEQUENCE [LARGE SCALE GENOMIC DNA]</scope>
    <source>
        <strain evidence="6">MN2024</strain>
        <tissue evidence="6">Gills</tissue>
    </source>
</reference>
<comment type="similarity">
    <text evidence="1 4">Belongs to the SMG8 family.</text>
</comment>
<dbReference type="GO" id="GO:0000184">
    <property type="term" value="P:nuclear-transcribed mRNA catabolic process, nonsense-mediated decay"/>
    <property type="evidence" value="ECO:0007669"/>
    <property type="project" value="UniProtKB-UniRule"/>
</dbReference>
<feature type="region of interest" description="Disordered" evidence="5">
    <location>
        <begin position="573"/>
        <end position="599"/>
    </location>
</feature>
<evidence type="ECO:0000256" key="4">
    <source>
        <dbReference type="RuleBase" id="RU367133"/>
    </source>
</evidence>
<evidence type="ECO:0000256" key="3">
    <source>
        <dbReference type="ARBA" id="ARBA00029509"/>
    </source>
</evidence>
<evidence type="ECO:0000313" key="7">
    <source>
        <dbReference type="Proteomes" id="UP001634394"/>
    </source>
</evidence>
<feature type="compositionally biased region" description="Low complexity" evidence="5">
    <location>
        <begin position="576"/>
        <end position="588"/>
    </location>
</feature>
<comment type="function">
    <text evidence="4">Involved in nonsense-mediated decay (NMD) of mRNAs containing premature stop codons.</text>
</comment>
<accession>A0ABD3VLU3</accession>
<dbReference type="AlphaFoldDB" id="A0ABD3VLU3"/>